<dbReference type="InterPro" id="IPR036770">
    <property type="entry name" value="Ankyrin_rpt-contain_sf"/>
</dbReference>
<evidence type="ECO:0000256" key="3">
    <source>
        <dbReference type="PROSITE-ProRule" id="PRU00023"/>
    </source>
</evidence>
<dbReference type="InterPro" id="IPR002110">
    <property type="entry name" value="Ankyrin_rpt"/>
</dbReference>
<sequence>MYYYLLTLALFLLTPQASVGQDLTPAEARQRLQDQGEDLSQSSYESAVVQGEEKVVRLYLEAGYPVNGTVETGSLELNYLELTVPEHPEVTNILLEYGADPNKPGLTSYPIHQAVPHARSMRLLLRSGANPRAISGTGWKPIHTATRLDTTSEVRTKAVQVLINYGADPDSQAGDSQTGEGDIEGATPLLLCAVLGRPSIAQVLLKNGAAPNLDNSPVTLDDGQTLSDLARNQDNASTAEIIEAYRD</sequence>
<dbReference type="SUPFAM" id="SSF48403">
    <property type="entry name" value="Ankyrin repeat"/>
    <property type="match status" value="1"/>
</dbReference>
<evidence type="ECO:0000256" key="4">
    <source>
        <dbReference type="SAM" id="SignalP"/>
    </source>
</evidence>
<name>A0A9X2TKM1_9BACT</name>
<organism evidence="5 6">
    <name type="scientific">Salinibacter ruber</name>
    <dbReference type="NCBI Taxonomy" id="146919"/>
    <lineage>
        <taxon>Bacteria</taxon>
        <taxon>Pseudomonadati</taxon>
        <taxon>Rhodothermota</taxon>
        <taxon>Rhodothermia</taxon>
        <taxon>Rhodothermales</taxon>
        <taxon>Salinibacteraceae</taxon>
        <taxon>Salinibacter</taxon>
    </lineage>
</organism>
<feature type="repeat" description="ANK" evidence="3">
    <location>
        <begin position="137"/>
        <end position="174"/>
    </location>
</feature>
<dbReference type="RefSeq" id="WP_259060897.1">
    <property type="nucleotide sequence ID" value="NZ_JANUAE010000018.1"/>
</dbReference>
<keyword evidence="4" id="KW-0732">Signal</keyword>
<feature type="signal peptide" evidence="4">
    <location>
        <begin position="1"/>
        <end position="20"/>
    </location>
</feature>
<gene>
    <name evidence="5" type="ORF">GGP61_003459</name>
</gene>
<dbReference type="PROSITE" id="PS50088">
    <property type="entry name" value="ANK_REPEAT"/>
    <property type="match status" value="2"/>
</dbReference>
<evidence type="ECO:0000313" key="5">
    <source>
        <dbReference type="EMBL" id="MCS3711824.1"/>
    </source>
</evidence>
<accession>A0A9X2TKM1</accession>
<feature type="chain" id="PRO_5041195099" evidence="4">
    <location>
        <begin position="21"/>
        <end position="247"/>
    </location>
</feature>
<keyword evidence="2 3" id="KW-0040">ANK repeat</keyword>
<dbReference type="Pfam" id="PF12796">
    <property type="entry name" value="Ank_2"/>
    <property type="match status" value="1"/>
</dbReference>
<dbReference type="SMART" id="SM00248">
    <property type="entry name" value="ANK"/>
    <property type="match status" value="3"/>
</dbReference>
<dbReference type="PANTHER" id="PTHR24189">
    <property type="entry name" value="MYOTROPHIN"/>
    <property type="match status" value="1"/>
</dbReference>
<dbReference type="AlphaFoldDB" id="A0A9X2TKM1"/>
<protein>
    <submittedName>
        <fullName evidence="5">Ankyrin repeat protein</fullName>
    </submittedName>
</protein>
<feature type="repeat" description="ANK" evidence="3">
    <location>
        <begin position="184"/>
        <end position="216"/>
    </location>
</feature>
<comment type="caution">
    <text evidence="5">The sequence shown here is derived from an EMBL/GenBank/DDBJ whole genome shotgun (WGS) entry which is preliminary data.</text>
</comment>
<evidence type="ECO:0000256" key="2">
    <source>
        <dbReference type="ARBA" id="ARBA00023043"/>
    </source>
</evidence>
<keyword evidence="1" id="KW-0677">Repeat</keyword>
<evidence type="ECO:0000313" key="6">
    <source>
        <dbReference type="Proteomes" id="UP001155057"/>
    </source>
</evidence>
<dbReference type="EMBL" id="JANUAE010000018">
    <property type="protein sequence ID" value="MCS3711824.1"/>
    <property type="molecule type" value="Genomic_DNA"/>
</dbReference>
<reference evidence="5" key="1">
    <citation type="submission" date="2022-08" db="EMBL/GenBank/DDBJ databases">
        <title>Genomic Encyclopedia of Type Strains, Phase V (KMG-V): Genome sequencing to study the core and pangenomes of soil and plant-associated prokaryotes.</title>
        <authorList>
            <person name="Whitman W."/>
        </authorList>
    </citation>
    <scope>NUCLEOTIDE SEQUENCE</scope>
    <source>
        <strain evidence="5">SP3049</strain>
    </source>
</reference>
<proteinExistence type="predicted"/>
<dbReference type="Gene3D" id="1.25.40.20">
    <property type="entry name" value="Ankyrin repeat-containing domain"/>
    <property type="match status" value="2"/>
</dbReference>
<dbReference type="PROSITE" id="PS50297">
    <property type="entry name" value="ANK_REP_REGION"/>
    <property type="match status" value="1"/>
</dbReference>
<dbReference type="Proteomes" id="UP001155057">
    <property type="component" value="Unassembled WGS sequence"/>
</dbReference>
<evidence type="ECO:0000256" key="1">
    <source>
        <dbReference type="ARBA" id="ARBA00022737"/>
    </source>
</evidence>
<dbReference type="InterPro" id="IPR050745">
    <property type="entry name" value="Multifunctional_regulatory"/>
</dbReference>